<accession>A0A564ZCP0</accession>
<dbReference type="EMBL" id="CABIJS010000707">
    <property type="protein sequence ID" value="VUZ56628.1"/>
    <property type="molecule type" value="Genomic_DNA"/>
</dbReference>
<dbReference type="Proteomes" id="UP000321570">
    <property type="component" value="Unassembled WGS sequence"/>
</dbReference>
<organism evidence="1 2">
    <name type="scientific">Hymenolepis diminuta</name>
    <name type="common">Rat tapeworm</name>
    <dbReference type="NCBI Taxonomy" id="6216"/>
    <lineage>
        <taxon>Eukaryota</taxon>
        <taxon>Metazoa</taxon>
        <taxon>Spiralia</taxon>
        <taxon>Lophotrochozoa</taxon>
        <taxon>Platyhelminthes</taxon>
        <taxon>Cestoda</taxon>
        <taxon>Eucestoda</taxon>
        <taxon>Cyclophyllidea</taxon>
        <taxon>Hymenolepididae</taxon>
        <taxon>Hymenolepis</taxon>
    </lineage>
</organism>
<gene>
    <name evidence="1" type="ORF">WMSIL1_LOCUS14206</name>
</gene>
<keyword evidence="2" id="KW-1185">Reference proteome</keyword>
<reference evidence="1 2" key="1">
    <citation type="submission" date="2019-07" db="EMBL/GenBank/DDBJ databases">
        <authorList>
            <person name="Jastrzebski P J."/>
            <person name="Paukszto L."/>
            <person name="Jastrzebski P J."/>
        </authorList>
    </citation>
    <scope>NUCLEOTIDE SEQUENCE [LARGE SCALE GENOMIC DNA]</scope>
    <source>
        <strain evidence="1 2">WMS-il1</strain>
    </source>
</reference>
<protein>
    <submittedName>
        <fullName evidence="1">Uncharacterized protein</fullName>
    </submittedName>
</protein>
<dbReference type="AlphaFoldDB" id="A0A564ZCP0"/>
<sequence>MPSMNSFNSFMAYDLYPMEKVTGRGQEKFIFNTPLFPFPYSKKFPSVTPKIPSRLDYPPEEFLWDFSEEFAM</sequence>
<evidence type="ECO:0000313" key="2">
    <source>
        <dbReference type="Proteomes" id="UP000321570"/>
    </source>
</evidence>
<name>A0A564ZCP0_HYMDI</name>
<proteinExistence type="predicted"/>
<evidence type="ECO:0000313" key="1">
    <source>
        <dbReference type="EMBL" id="VUZ56628.1"/>
    </source>
</evidence>